<protein>
    <submittedName>
        <fullName evidence="1">Uncharacterized protein</fullName>
    </submittedName>
</protein>
<accession>A0ABT0X2L1</accession>
<evidence type="ECO:0000313" key="2">
    <source>
        <dbReference type="Proteomes" id="UP001167160"/>
    </source>
</evidence>
<name>A0ABT0X2L1_9ACTN</name>
<proteinExistence type="predicted"/>
<comment type="caution">
    <text evidence="1">The sequence shown here is derived from an EMBL/GenBank/DDBJ whole genome shotgun (WGS) entry which is preliminary data.</text>
</comment>
<gene>
    <name evidence="1" type="ORF">M1E25_05280</name>
</gene>
<organism evidence="1 2">
    <name type="scientific">Streptomyces meridianus</name>
    <dbReference type="NCBI Taxonomy" id="2938945"/>
    <lineage>
        <taxon>Bacteria</taxon>
        <taxon>Bacillati</taxon>
        <taxon>Actinomycetota</taxon>
        <taxon>Actinomycetes</taxon>
        <taxon>Kitasatosporales</taxon>
        <taxon>Streptomycetaceae</taxon>
        <taxon>Streptomyces</taxon>
    </lineage>
</organism>
<dbReference type="RefSeq" id="WP_251410336.1">
    <property type="nucleotide sequence ID" value="NZ_JAMQGM010000012.1"/>
</dbReference>
<sequence length="102" mass="11033">MSYAEVRELQSALHTASDIVFGLQATPTDEESEQILDALRRALNLAHSLAGVHGGTGCAEHPRGAIDPLYGDAEDPLPPGYGKCLLCNDRRRRAGTQRHARV</sequence>
<dbReference type="EMBL" id="JAMQGM010000012">
    <property type="protein sequence ID" value="MCM2576772.1"/>
    <property type="molecule type" value="Genomic_DNA"/>
</dbReference>
<reference evidence="1" key="1">
    <citation type="journal article" date="2023" name="Int. J. Syst. Evol. Microbiol.">
        <title>Streptomyces meridianus sp. nov. isolated from brackish water of the Tagus estuary in Alcochete, Portugal.</title>
        <authorList>
            <person name="Santos J.D.N."/>
            <person name="Klimek D."/>
            <person name="Calusinska M."/>
            <person name="Lobo Da Cunha A."/>
            <person name="Catita J."/>
            <person name="Goncalves H."/>
            <person name="Gonzalez I."/>
            <person name="Reyes F."/>
            <person name="Lage O.M."/>
        </authorList>
    </citation>
    <scope>NUCLEOTIDE SEQUENCE</scope>
    <source>
        <strain evidence="1">MTZ3.1</strain>
    </source>
</reference>
<dbReference type="Proteomes" id="UP001167160">
    <property type="component" value="Unassembled WGS sequence"/>
</dbReference>
<evidence type="ECO:0000313" key="1">
    <source>
        <dbReference type="EMBL" id="MCM2576772.1"/>
    </source>
</evidence>
<keyword evidence="2" id="KW-1185">Reference proteome</keyword>